<dbReference type="InterPro" id="IPR036397">
    <property type="entry name" value="RNaseH_sf"/>
</dbReference>
<sequence length="390" mass="45696">MLTMKQKCALSRAIRTRYQRSSKTEKSKILDEFIATAGYNRSYARRILGRVGKRGRKRIRKPRPRIYDASVFYPLRTLWIAADGICGRRLVPFIPELLTVLEKNKELKVKKEIRRKLVTMGSATIDRMLKATKKQYELKGKATTKPGTLLRSTIAVRTFDDWDDHRPGYFETDLVAFCGESVRGEYVNGLNLADVATGWVGLEAVMGKGQQRVHDAIDRVRQRLVFTMLGLDPDNGAEFINHELKRYCEAHKIMFTRIRPYKKNDNCYVEQKNYTVLRRFLGYARYDTEEQLEIVKEILLLVEPYVNFFQPVMKLKDKQRIGTHVKKTYDTARTPYQRLVRAEILNDRQKHYVQSVYESFNPVDMKRKINRLTDKLNKTLRYKICDSTNT</sequence>
<dbReference type="InterPro" id="IPR001584">
    <property type="entry name" value="Integrase_cat-core"/>
</dbReference>
<comment type="caution">
    <text evidence="2">The sequence shown here is derived from an EMBL/GenBank/DDBJ whole genome shotgun (WGS) entry which is preliminary data.</text>
</comment>
<accession>A0A2H0NIL7</accession>
<dbReference type="SUPFAM" id="SSF53098">
    <property type="entry name" value="Ribonuclease H-like"/>
    <property type="match status" value="1"/>
</dbReference>
<gene>
    <name evidence="2" type="ORF">COV53_01625</name>
</gene>
<name>A0A2H0NIL7_9BACT</name>
<protein>
    <submittedName>
        <fullName evidence="2">Integrase</fullName>
    </submittedName>
</protein>
<dbReference type="GO" id="GO:0015074">
    <property type="term" value="P:DNA integration"/>
    <property type="evidence" value="ECO:0007669"/>
    <property type="project" value="InterPro"/>
</dbReference>
<dbReference type="Proteomes" id="UP000230707">
    <property type="component" value="Unassembled WGS sequence"/>
</dbReference>
<organism evidence="2 3">
    <name type="scientific">Candidatus Gottesmanbacteria bacterium CG11_big_fil_rev_8_21_14_0_20_37_11</name>
    <dbReference type="NCBI Taxonomy" id="1974575"/>
    <lineage>
        <taxon>Bacteria</taxon>
        <taxon>Candidatus Gottesmaniibacteriota</taxon>
    </lineage>
</organism>
<dbReference type="AlphaFoldDB" id="A0A2H0NIL7"/>
<reference evidence="2 3" key="1">
    <citation type="submission" date="2017-09" db="EMBL/GenBank/DDBJ databases">
        <title>Depth-based differentiation of microbial function through sediment-hosted aquifers and enrichment of novel symbionts in the deep terrestrial subsurface.</title>
        <authorList>
            <person name="Probst A.J."/>
            <person name="Ladd B."/>
            <person name="Jarett J.K."/>
            <person name="Geller-Mcgrath D.E."/>
            <person name="Sieber C.M."/>
            <person name="Emerson J.B."/>
            <person name="Anantharaman K."/>
            <person name="Thomas B.C."/>
            <person name="Malmstrom R."/>
            <person name="Stieglmeier M."/>
            <person name="Klingl A."/>
            <person name="Woyke T."/>
            <person name="Ryan C.M."/>
            <person name="Banfield J.F."/>
        </authorList>
    </citation>
    <scope>NUCLEOTIDE SEQUENCE [LARGE SCALE GENOMIC DNA]</scope>
    <source>
        <strain evidence="2">CG11_big_fil_rev_8_21_14_0_20_37_11</strain>
    </source>
</reference>
<dbReference type="GO" id="GO:0003676">
    <property type="term" value="F:nucleic acid binding"/>
    <property type="evidence" value="ECO:0007669"/>
    <property type="project" value="InterPro"/>
</dbReference>
<feature type="domain" description="Integrase catalytic" evidence="1">
    <location>
        <begin position="163"/>
        <end position="343"/>
    </location>
</feature>
<evidence type="ECO:0000313" key="3">
    <source>
        <dbReference type="Proteomes" id="UP000230707"/>
    </source>
</evidence>
<proteinExistence type="predicted"/>
<evidence type="ECO:0000259" key="1">
    <source>
        <dbReference type="PROSITE" id="PS50994"/>
    </source>
</evidence>
<dbReference type="InterPro" id="IPR012337">
    <property type="entry name" value="RNaseH-like_sf"/>
</dbReference>
<dbReference type="PROSITE" id="PS50994">
    <property type="entry name" value="INTEGRASE"/>
    <property type="match status" value="1"/>
</dbReference>
<dbReference type="Gene3D" id="3.30.420.10">
    <property type="entry name" value="Ribonuclease H-like superfamily/Ribonuclease H"/>
    <property type="match status" value="1"/>
</dbReference>
<dbReference type="EMBL" id="PCWS01000034">
    <property type="protein sequence ID" value="PIR08709.1"/>
    <property type="molecule type" value="Genomic_DNA"/>
</dbReference>
<evidence type="ECO:0000313" key="2">
    <source>
        <dbReference type="EMBL" id="PIR08709.1"/>
    </source>
</evidence>